<dbReference type="EMBL" id="LRFC01000038">
    <property type="protein sequence ID" value="KZE63997.1"/>
    <property type="molecule type" value="Genomic_DNA"/>
</dbReference>
<evidence type="ECO:0000313" key="2">
    <source>
        <dbReference type="Proteomes" id="UP000076567"/>
    </source>
</evidence>
<name>A0A165MZ58_9BACL</name>
<dbReference type="AlphaFoldDB" id="A0A165MZ58"/>
<accession>A0A165MZ58</accession>
<dbReference type="InterPro" id="IPR025432">
    <property type="entry name" value="YhfH-like"/>
</dbReference>
<sequence length="81" mass="9931">MTQFYKKTKNVIKQVLQYLNCYNTMHYNQTITKQEEQKMKNYLELHRNIPDKTCTECGCVIEEQHESYLYECERCMGKHER</sequence>
<organism evidence="1 2">
    <name type="scientific">Fictibacillus phosphorivorans</name>
    <dbReference type="NCBI Taxonomy" id="1221500"/>
    <lineage>
        <taxon>Bacteria</taxon>
        <taxon>Bacillati</taxon>
        <taxon>Bacillota</taxon>
        <taxon>Bacilli</taxon>
        <taxon>Bacillales</taxon>
        <taxon>Fictibacillaceae</taxon>
        <taxon>Fictibacillus</taxon>
    </lineage>
</organism>
<proteinExistence type="predicted"/>
<reference evidence="2" key="1">
    <citation type="submission" date="2016-01" db="EMBL/GenBank/DDBJ databases">
        <title>Draft genome of Chromobacterium sp. F49.</title>
        <authorList>
            <person name="Hong K.W."/>
        </authorList>
    </citation>
    <scope>NUCLEOTIDE SEQUENCE [LARGE SCALE GENOMIC DNA]</scope>
    <source>
        <strain evidence="2">P7IIIA</strain>
    </source>
</reference>
<gene>
    <name evidence="1" type="ORF">AWM68_12865</name>
</gene>
<dbReference type="Pfam" id="PF14149">
    <property type="entry name" value="YhfH"/>
    <property type="match status" value="1"/>
</dbReference>
<protein>
    <recommendedName>
        <fullName evidence="3">YhfH family protein</fullName>
    </recommendedName>
</protein>
<comment type="caution">
    <text evidence="1">The sequence shown here is derived from an EMBL/GenBank/DDBJ whole genome shotgun (WGS) entry which is preliminary data.</text>
</comment>
<keyword evidence="2" id="KW-1185">Reference proteome</keyword>
<dbReference type="Proteomes" id="UP000076567">
    <property type="component" value="Unassembled WGS sequence"/>
</dbReference>
<evidence type="ECO:0008006" key="3">
    <source>
        <dbReference type="Google" id="ProtNLM"/>
    </source>
</evidence>
<evidence type="ECO:0000313" key="1">
    <source>
        <dbReference type="EMBL" id="KZE63997.1"/>
    </source>
</evidence>